<proteinExistence type="predicted"/>
<dbReference type="Pfam" id="PF02416">
    <property type="entry name" value="TatA_B_E"/>
    <property type="match status" value="1"/>
</dbReference>
<dbReference type="OrthoDB" id="5245163at2"/>
<evidence type="ECO:0000256" key="7">
    <source>
        <dbReference type="ARBA" id="ARBA00023136"/>
    </source>
</evidence>
<evidence type="ECO:0000256" key="8">
    <source>
        <dbReference type="SAM" id="MobiDB-lite"/>
    </source>
</evidence>
<organism evidence="10 11">
    <name type="scientific">Mycetocola lacteus</name>
    <dbReference type="NCBI Taxonomy" id="76637"/>
    <lineage>
        <taxon>Bacteria</taxon>
        <taxon>Bacillati</taxon>
        <taxon>Actinomycetota</taxon>
        <taxon>Actinomycetes</taxon>
        <taxon>Micrococcales</taxon>
        <taxon>Microbacteriaceae</taxon>
        <taxon>Mycetocola</taxon>
    </lineage>
</organism>
<dbReference type="Gene3D" id="1.20.5.3310">
    <property type="match status" value="1"/>
</dbReference>
<dbReference type="AlphaFoldDB" id="A0A3L7AQ94"/>
<gene>
    <name evidence="10" type="ORF">D9V34_09020</name>
</gene>
<accession>A0A3L7AQ94</accession>
<keyword evidence="11" id="KW-1185">Reference proteome</keyword>
<evidence type="ECO:0000256" key="4">
    <source>
        <dbReference type="ARBA" id="ARBA00022927"/>
    </source>
</evidence>
<dbReference type="RefSeq" id="WP_030143432.1">
    <property type="nucleotide sequence ID" value="NZ_RCUY01000008.1"/>
</dbReference>
<feature type="transmembrane region" description="Helical" evidence="9">
    <location>
        <begin position="6"/>
        <end position="23"/>
    </location>
</feature>
<dbReference type="GO" id="GO:0015031">
    <property type="term" value="P:protein transport"/>
    <property type="evidence" value="ECO:0007669"/>
    <property type="project" value="UniProtKB-KW"/>
</dbReference>
<name>A0A3L7AQ94_9MICO</name>
<protein>
    <submittedName>
        <fullName evidence="10">Twin-arginine translocase TatA/TatE family subunit</fullName>
    </submittedName>
</protein>
<comment type="caution">
    <text evidence="10">The sequence shown here is derived from an EMBL/GenBank/DDBJ whole genome shotgun (WGS) entry which is preliminary data.</text>
</comment>
<feature type="region of interest" description="Disordered" evidence="8">
    <location>
        <begin position="44"/>
        <end position="68"/>
    </location>
</feature>
<dbReference type="InterPro" id="IPR003369">
    <property type="entry name" value="TatA/B/E"/>
</dbReference>
<dbReference type="PANTHER" id="PTHR42982">
    <property type="entry name" value="SEC-INDEPENDENT PROTEIN TRANSLOCASE PROTEIN TATA"/>
    <property type="match status" value="1"/>
</dbReference>
<sequence>MQNLLAGWHLPVLLFIILLIWGAPKLPGLARSLGQSMNIFKSEIRAGKKPEGDSTPAEPTADDAPTKN</sequence>
<reference evidence="10 11" key="1">
    <citation type="submission" date="2018-10" db="EMBL/GenBank/DDBJ databases">
        <authorList>
            <person name="Li J."/>
        </authorList>
    </citation>
    <scope>NUCLEOTIDE SEQUENCE [LARGE SCALE GENOMIC DNA]</scope>
    <source>
        <strain evidence="10 11">JCM 11654</strain>
    </source>
</reference>
<evidence type="ECO:0000313" key="11">
    <source>
        <dbReference type="Proteomes" id="UP000269438"/>
    </source>
</evidence>
<keyword evidence="7 9" id="KW-0472">Membrane</keyword>
<dbReference type="EMBL" id="RCUY01000008">
    <property type="protein sequence ID" value="RLP82527.1"/>
    <property type="molecule type" value="Genomic_DNA"/>
</dbReference>
<keyword evidence="2" id="KW-0813">Transport</keyword>
<dbReference type="PANTHER" id="PTHR42982:SF8">
    <property type="entry name" value="SEC-INDEPENDENT PROTEIN TRANSLOCASE PROTEIN TATA"/>
    <property type="match status" value="1"/>
</dbReference>
<evidence type="ECO:0000256" key="6">
    <source>
        <dbReference type="ARBA" id="ARBA00023010"/>
    </source>
</evidence>
<keyword evidence="3 9" id="KW-0812">Transmembrane</keyword>
<dbReference type="GO" id="GO:0016020">
    <property type="term" value="C:membrane"/>
    <property type="evidence" value="ECO:0007669"/>
    <property type="project" value="UniProtKB-ARBA"/>
</dbReference>
<evidence type="ECO:0000256" key="2">
    <source>
        <dbReference type="ARBA" id="ARBA00022448"/>
    </source>
</evidence>
<evidence type="ECO:0000256" key="1">
    <source>
        <dbReference type="ARBA" id="ARBA00004167"/>
    </source>
</evidence>
<evidence type="ECO:0000256" key="9">
    <source>
        <dbReference type="SAM" id="Phobius"/>
    </source>
</evidence>
<dbReference type="Proteomes" id="UP000269438">
    <property type="component" value="Unassembled WGS sequence"/>
</dbReference>
<keyword evidence="4" id="KW-0653">Protein transport</keyword>
<keyword evidence="5 9" id="KW-1133">Transmembrane helix</keyword>
<evidence type="ECO:0000256" key="3">
    <source>
        <dbReference type="ARBA" id="ARBA00022692"/>
    </source>
</evidence>
<comment type="subcellular location">
    <subcellularLocation>
        <location evidence="1">Membrane</location>
        <topology evidence="1">Single-pass membrane protein</topology>
    </subcellularLocation>
</comment>
<evidence type="ECO:0000256" key="5">
    <source>
        <dbReference type="ARBA" id="ARBA00022989"/>
    </source>
</evidence>
<keyword evidence="6" id="KW-0811">Translocation</keyword>
<evidence type="ECO:0000313" key="10">
    <source>
        <dbReference type="EMBL" id="RLP82527.1"/>
    </source>
</evidence>